<sequence length="277" mass="30288">MNLILTQTLKQIHKILGDEAARLSVERVVVGLFFTGVKLNNGVCGISYTPLKSFPQAVCCPSQAAVMPHSGGMVGKGIEFFTRDINSPSPLKKTIAIAVINALSQTCFQKNPSLYNIKLNADPFDELTFKDGSFSVIIGALVPYIKDMMKNGRDFRILELDKSVLKENELVYYLPASEAKNVVPKADNLIITGTTLINDTLEEILSFKKAGADVVVVGPTVSMLPQALFECGVKHIGGVYTTHADELLDIIAQAGSGYHFFKKFANKFAISDERRKL</sequence>
<reference evidence="1 2" key="1">
    <citation type="submission" date="2016-07" db="EMBL/GenBank/DDBJ databases">
        <title>Comparative genomics of the Campylobacter concisus group.</title>
        <authorList>
            <person name="Miller W.G."/>
            <person name="Yee E."/>
            <person name="Chapman M.H."/>
            <person name="Huynh S."/>
            <person name="Bono J.L."/>
            <person name="On S.L.W."/>
            <person name="StLeger J."/>
            <person name="Foster G."/>
            <person name="Parker C.T."/>
        </authorList>
    </citation>
    <scope>NUCLEOTIDE SEQUENCE [LARGE SCALE GENOMIC DNA]</scope>
    <source>
        <strain evidence="1 2">ATCC 33238</strain>
    </source>
</reference>
<name>A0A6G5QJN1_CAMRE</name>
<dbReference type="SUPFAM" id="SSF159713">
    <property type="entry name" value="Dhaf3308-like"/>
    <property type="match status" value="1"/>
</dbReference>
<dbReference type="EMBL" id="CP012543">
    <property type="protein sequence ID" value="QCD45861.1"/>
    <property type="molecule type" value="Genomic_DNA"/>
</dbReference>
<protein>
    <submittedName>
        <fullName evidence="1">Putative DUF364, DUF4213 domains</fullName>
    </submittedName>
</protein>
<dbReference type="InterPro" id="IPR007161">
    <property type="entry name" value="DUF364"/>
</dbReference>
<organism evidence="1 2">
    <name type="scientific">Campylobacter rectus</name>
    <name type="common">Wolinella recta</name>
    <dbReference type="NCBI Taxonomy" id="203"/>
    <lineage>
        <taxon>Bacteria</taxon>
        <taxon>Pseudomonadati</taxon>
        <taxon>Campylobacterota</taxon>
        <taxon>Epsilonproteobacteria</taxon>
        <taxon>Campylobacterales</taxon>
        <taxon>Campylobacteraceae</taxon>
        <taxon>Campylobacter</taxon>
    </lineage>
</organism>
<dbReference type="Gene3D" id="3.30.390.100">
    <property type="match status" value="1"/>
</dbReference>
<dbReference type="KEGG" id="crx:CRECT_0153"/>
<dbReference type="RefSeq" id="WP_002943032.1">
    <property type="nucleotide sequence ID" value="NZ_CP012543.1"/>
</dbReference>
<dbReference type="InterPro" id="IPR025251">
    <property type="entry name" value="DUF4213"/>
</dbReference>
<dbReference type="Gene3D" id="3.40.50.11590">
    <property type="match status" value="1"/>
</dbReference>
<evidence type="ECO:0000313" key="2">
    <source>
        <dbReference type="Proteomes" id="UP000502377"/>
    </source>
</evidence>
<dbReference type="Pfam" id="PF13938">
    <property type="entry name" value="DUF4213"/>
    <property type="match status" value="1"/>
</dbReference>
<dbReference type="Proteomes" id="UP000502377">
    <property type="component" value="Chromosome"/>
</dbReference>
<dbReference type="AlphaFoldDB" id="A0A6G5QJN1"/>
<evidence type="ECO:0000313" key="1">
    <source>
        <dbReference type="EMBL" id="QCD45861.1"/>
    </source>
</evidence>
<accession>A0A6G5QJN1</accession>
<dbReference type="Pfam" id="PF04016">
    <property type="entry name" value="DUF364"/>
    <property type="match status" value="1"/>
</dbReference>
<gene>
    <name evidence="1" type="ORF">CRECT_0153</name>
</gene>
<proteinExistence type="predicted"/>